<feature type="transmembrane region" description="Helical" evidence="1">
    <location>
        <begin position="229"/>
        <end position="247"/>
    </location>
</feature>
<dbReference type="InterPro" id="IPR003675">
    <property type="entry name" value="Rce1/LyrA-like_dom"/>
</dbReference>
<evidence type="ECO:0000256" key="1">
    <source>
        <dbReference type="SAM" id="Phobius"/>
    </source>
</evidence>
<keyword evidence="1" id="KW-0472">Membrane</keyword>
<dbReference type="PANTHER" id="PTHR35797">
    <property type="entry name" value="PROTEASE-RELATED"/>
    <property type="match status" value="1"/>
</dbReference>
<feature type="transmembrane region" description="Helical" evidence="1">
    <location>
        <begin position="259"/>
        <end position="278"/>
    </location>
</feature>
<dbReference type="Pfam" id="PF02517">
    <property type="entry name" value="Rce1-like"/>
    <property type="match status" value="1"/>
</dbReference>
<keyword evidence="3" id="KW-0645">Protease</keyword>
<evidence type="ECO:0000259" key="2">
    <source>
        <dbReference type="Pfam" id="PF02517"/>
    </source>
</evidence>
<dbReference type="RefSeq" id="WP_307488745.1">
    <property type="nucleotide sequence ID" value="NZ_JAUSSY010000003.1"/>
</dbReference>
<dbReference type="PANTHER" id="PTHR35797:SF1">
    <property type="entry name" value="PROTEASE"/>
    <property type="match status" value="1"/>
</dbReference>
<feature type="transmembrane region" description="Helical" evidence="1">
    <location>
        <begin position="12"/>
        <end position="34"/>
    </location>
</feature>
<sequence length="307" mass="33662">MHALADSMRKHPLPWYSAVTFLLSRGAIVAAVWMVTGGLSPTPEQFQRTLPATVPAMLLGPAVAGLVLTGIVSGREGYRELWARLLIWRVEGRWYLFALLAAPVTLAAPVLVLWISSLDYAPRIATEPDRVGTLVTGLVLGLVAGLFEEIGWTGFAIPRARQHYSVLWTGVLVGVLWGAWHFFVNYWGGGGTNGGVPLAVFMPLWVAGVLAGQLTAYRVLMVWVYEHTGSVFVAAVMHASLAAFQFILNPVAPGVPQQVYPWGQAATMWLLVAAVALTSRGEMTGPRRFLPIHVRSRSRHRPPRRRR</sequence>
<feature type="transmembrane region" description="Helical" evidence="1">
    <location>
        <begin position="135"/>
        <end position="157"/>
    </location>
</feature>
<proteinExistence type="predicted"/>
<dbReference type="Proteomes" id="UP001226389">
    <property type="component" value="Unassembled WGS sequence"/>
</dbReference>
<gene>
    <name evidence="3" type="ORF">J2T22_001158</name>
</gene>
<protein>
    <submittedName>
        <fullName evidence="3">Membrane protease YdiL (CAAX protease family)</fullName>
    </submittedName>
</protein>
<keyword evidence="4" id="KW-1185">Reference proteome</keyword>
<feature type="domain" description="CAAX prenyl protease 2/Lysostaphin resistance protein A-like" evidence="2">
    <location>
        <begin position="133"/>
        <end position="241"/>
    </location>
</feature>
<feature type="transmembrane region" description="Helical" evidence="1">
    <location>
        <begin position="164"/>
        <end position="183"/>
    </location>
</feature>
<dbReference type="EMBL" id="JAUSSY010000003">
    <property type="protein sequence ID" value="MDQ0117985.1"/>
    <property type="molecule type" value="Genomic_DNA"/>
</dbReference>
<organism evidence="3 4">
    <name type="scientific">Pseudarthrobacter defluvii</name>
    <dbReference type="NCBI Taxonomy" id="410837"/>
    <lineage>
        <taxon>Bacteria</taxon>
        <taxon>Bacillati</taxon>
        <taxon>Actinomycetota</taxon>
        <taxon>Actinomycetes</taxon>
        <taxon>Micrococcales</taxon>
        <taxon>Micrococcaceae</taxon>
        <taxon>Pseudarthrobacter</taxon>
    </lineage>
</organism>
<keyword evidence="1" id="KW-0812">Transmembrane</keyword>
<evidence type="ECO:0000313" key="4">
    <source>
        <dbReference type="Proteomes" id="UP001226389"/>
    </source>
</evidence>
<keyword evidence="3" id="KW-0378">Hydrolase</keyword>
<feature type="transmembrane region" description="Helical" evidence="1">
    <location>
        <begin position="54"/>
        <end position="73"/>
    </location>
</feature>
<comment type="caution">
    <text evidence="3">The sequence shown here is derived from an EMBL/GenBank/DDBJ whole genome shotgun (WGS) entry which is preliminary data.</text>
</comment>
<feature type="transmembrane region" description="Helical" evidence="1">
    <location>
        <begin position="195"/>
        <end position="217"/>
    </location>
</feature>
<name>A0ABT9UH34_9MICC</name>
<dbReference type="GO" id="GO:0006508">
    <property type="term" value="P:proteolysis"/>
    <property type="evidence" value="ECO:0007669"/>
    <property type="project" value="UniProtKB-KW"/>
</dbReference>
<accession>A0ABT9UH34</accession>
<dbReference type="GO" id="GO:0008233">
    <property type="term" value="F:peptidase activity"/>
    <property type="evidence" value="ECO:0007669"/>
    <property type="project" value="UniProtKB-KW"/>
</dbReference>
<reference evidence="3 4" key="1">
    <citation type="submission" date="2023-07" db="EMBL/GenBank/DDBJ databases">
        <title>Sorghum-associated microbial communities from plants grown in Nebraska, USA.</title>
        <authorList>
            <person name="Schachtman D."/>
        </authorList>
    </citation>
    <scope>NUCLEOTIDE SEQUENCE [LARGE SCALE GENOMIC DNA]</scope>
    <source>
        <strain evidence="3 4">DS994</strain>
    </source>
</reference>
<evidence type="ECO:0000313" key="3">
    <source>
        <dbReference type="EMBL" id="MDQ0117985.1"/>
    </source>
</evidence>
<dbReference type="InterPro" id="IPR042150">
    <property type="entry name" value="MmRce1-like"/>
</dbReference>
<feature type="transmembrane region" description="Helical" evidence="1">
    <location>
        <begin position="94"/>
        <end position="115"/>
    </location>
</feature>
<keyword evidence="1" id="KW-1133">Transmembrane helix</keyword>